<dbReference type="SMART" id="SM00733">
    <property type="entry name" value="Mterf"/>
    <property type="match status" value="5"/>
</dbReference>
<keyword evidence="3" id="KW-0809">Transit peptide</keyword>
<keyword evidence="2" id="KW-0806">Transcription termination</keyword>
<proteinExistence type="inferred from homology"/>
<dbReference type="Pfam" id="PF02536">
    <property type="entry name" value="mTERF"/>
    <property type="match status" value="2"/>
</dbReference>
<protein>
    <submittedName>
        <fullName evidence="4">Uncharacterized protein</fullName>
    </submittedName>
</protein>
<accession>A0A2N9EC15</accession>
<dbReference type="PANTHER" id="PTHR13068:SF133">
    <property type="entry name" value="MITOCHONDRIAL TRANSCRIPTION TERMINATION FACTOR FAMILY PROTEIN"/>
    <property type="match status" value="1"/>
</dbReference>
<gene>
    <name evidence="4" type="ORF">FSB_LOCUS157</name>
</gene>
<name>A0A2N9EC15_FAGSY</name>
<evidence type="ECO:0000256" key="3">
    <source>
        <dbReference type="ARBA" id="ARBA00022946"/>
    </source>
</evidence>
<comment type="similarity">
    <text evidence="1">Belongs to the mTERF family.</text>
</comment>
<dbReference type="GO" id="GO:0006353">
    <property type="term" value="P:DNA-templated transcription termination"/>
    <property type="evidence" value="ECO:0007669"/>
    <property type="project" value="UniProtKB-KW"/>
</dbReference>
<keyword evidence="2" id="KW-0805">Transcription regulation</keyword>
<dbReference type="AlphaFoldDB" id="A0A2N9EC15"/>
<sequence length="397" mass="45251">MFVIFCKRLQILVSNRSIAVPSSISHLGFPQNPLFVVNYFSSSSFVGPQDAKKHNFTVSYLVNSCGLPLERAKHASHRLHFETSERPDLVLNLLKNHGFTNAQISKVVNADPELLLSDPEKTIFPKLEFLGSIGLSHSECAKIISNCPSLLSRSLKNHIMPLYDFLKSVLLMNEKVVKTFKIARWGLSQDVQKNLAPNLTLLREIGVPQSSISLFLSYYPSTAFIKHTKFDELVEEVKNLGFDPIKSVFVHAIHVLASHRKVNWEHKIEVYQRWGWSKDETLFAFKKHPGCMTIAEENITKTMDFLVNRMGWPSEYVSRNPIVLLFSLEKRIIPRCSVFQILLSKALIKKDLALCTILQPKDKYFLENYVTKFQQNIPQLLEVYQGKSDLSDLGIGS</sequence>
<dbReference type="Gene3D" id="1.25.70.10">
    <property type="entry name" value="Transcription termination factor 3, mitochondrial"/>
    <property type="match status" value="1"/>
</dbReference>
<keyword evidence="2" id="KW-0804">Transcription</keyword>
<organism evidence="4">
    <name type="scientific">Fagus sylvatica</name>
    <name type="common">Beechnut</name>
    <dbReference type="NCBI Taxonomy" id="28930"/>
    <lineage>
        <taxon>Eukaryota</taxon>
        <taxon>Viridiplantae</taxon>
        <taxon>Streptophyta</taxon>
        <taxon>Embryophyta</taxon>
        <taxon>Tracheophyta</taxon>
        <taxon>Spermatophyta</taxon>
        <taxon>Magnoliopsida</taxon>
        <taxon>eudicotyledons</taxon>
        <taxon>Gunneridae</taxon>
        <taxon>Pentapetalae</taxon>
        <taxon>rosids</taxon>
        <taxon>fabids</taxon>
        <taxon>Fagales</taxon>
        <taxon>Fagaceae</taxon>
        <taxon>Fagus</taxon>
    </lineage>
</organism>
<dbReference type="InterPro" id="IPR003690">
    <property type="entry name" value="MTERF"/>
</dbReference>
<dbReference type="EMBL" id="OIVN01000002">
    <property type="protein sequence ID" value="SPC72275.1"/>
    <property type="molecule type" value="Genomic_DNA"/>
</dbReference>
<dbReference type="PANTHER" id="PTHR13068">
    <property type="entry name" value="CGI-12 PROTEIN-RELATED"/>
    <property type="match status" value="1"/>
</dbReference>
<reference evidence="4" key="1">
    <citation type="submission" date="2018-02" db="EMBL/GenBank/DDBJ databases">
        <authorList>
            <person name="Cohen D.B."/>
            <person name="Kent A.D."/>
        </authorList>
    </citation>
    <scope>NUCLEOTIDE SEQUENCE</scope>
</reference>
<evidence type="ECO:0000256" key="1">
    <source>
        <dbReference type="ARBA" id="ARBA00007692"/>
    </source>
</evidence>
<evidence type="ECO:0000313" key="4">
    <source>
        <dbReference type="EMBL" id="SPC72275.1"/>
    </source>
</evidence>
<evidence type="ECO:0000256" key="2">
    <source>
        <dbReference type="ARBA" id="ARBA00022472"/>
    </source>
</evidence>
<dbReference type="InterPro" id="IPR038538">
    <property type="entry name" value="MTERF_sf"/>
</dbReference>
<dbReference type="FunFam" id="1.25.70.10:FF:000001">
    <property type="entry name" value="Mitochondrial transcription termination factor-like"/>
    <property type="match status" value="1"/>
</dbReference>
<dbReference type="GO" id="GO:0003676">
    <property type="term" value="F:nucleic acid binding"/>
    <property type="evidence" value="ECO:0007669"/>
    <property type="project" value="InterPro"/>
</dbReference>